<evidence type="ECO:0000313" key="1">
    <source>
        <dbReference type="EMBL" id="MCR8635845.1"/>
    </source>
</evidence>
<dbReference type="EMBL" id="JANQBD010000032">
    <property type="protein sequence ID" value="MCR8635845.1"/>
    <property type="molecule type" value="Genomic_DNA"/>
</dbReference>
<sequence length="614" mass="64308">MLRSSSFSKRYSYYGLRILSVVCLVWLAFPELAAMAAASTPPSPGMIRVENRLAGTQDVVTVTGLSAGDIVKVYADAGASSPLGSATVSSGSTGASVTIGQLGTAAGYVYVTVTQPPFSESRRTIKLYSAEPLSVAPSAASIRAINHASGTSDQVVVRGLHAGDVVKVYRDAQKNELLGSAAAAVGTSDETTVSVGQLGANEGIIYITVTVPGQGESRVVEKAHPGEQQTAKPALGDIRIMNEYGGTGDRVEVNRINGGDVVKVYATERAATPIAQAAVPSGADRVNVILPQLGIGEGTLYISLTRSPMLESARVSKKYLNEPVTPAPAPGMIVVTNENENTDDRVEVYGLSPGDRVKVYRDATTATLLGTSAPVSNSTRAAVAIPQLGKQGGTVYITVTSSSRGESIRVVKTFAAENASKAPERADIKIQNAVGSDDVVTINGLQSGDRVKLYSEEASMVPISSALVADGATSVTIRTTLPLTGYGVLYVTVTHLNDEESVRVSKIYPAEPVSLPVSPYQIRVINNMLGSGDDEVSILGLREGDRIRLYSDAAATMPIQTEEGGNAEAAVGNGESSVTINRLKLESKGGVMYVTLTSNEKRESSRVMKVYEAE</sequence>
<proteinExistence type="predicted"/>
<name>A0ABT1YRP8_9BACL</name>
<evidence type="ECO:0000313" key="2">
    <source>
        <dbReference type="Proteomes" id="UP001300012"/>
    </source>
</evidence>
<keyword evidence="2" id="KW-1185">Reference proteome</keyword>
<dbReference type="Proteomes" id="UP001300012">
    <property type="component" value="Unassembled WGS sequence"/>
</dbReference>
<organism evidence="1 2">
    <name type="scientific">Paenibacillus radicis</name>
    <name type="common">ex Xue et al. 2023</name>
    <dbReference type="NCBI Taxonomy" id="2972489"/>
    <lineage>
        <taxon>Bacteria</taxon>
        <taxon>Bacillati</taxon>
        <taxon>Bacillota</taxon>
        <taxon>Bacilli</taxon>
        <taxon>Bacillales</taxon>
        <taxon>Paenibacillaceae</taxon>
        <taxon>Paenibacillus</taxon>
    </lineage>
</organism>
<accession>A0ABT1YRP8</accession>
<reference evidence="1 2" key="1">
    <citation type="submission" date="2022-08" db="EMBL/GenBank/DDBJ databases">
        <title>Paenibacillus endoradicis sp. nov., Paenibacillus radicibacter sp. nov and Paenibacillus pararadicis sp. nov., three cold-adapted plant growth-promoting bacteria isolated from root of Larix gmelinii in Great Khingan.</title>
        <authorList>
            <person name="Xue H."/>
        </authorList>
    </citation>
    <scope>NUCLEOTIDE SEQUENCE [LARGE SCALE GENOMIC DNA]</scope>
    <source>
        <strain evidence="1 2">N5-1-1-5</strain>
    </source>
</reference>
<gene>
    <name evidence="1" type="ORF">NV381_32110</name>
</gene>
<comment type="caution">
    <text evidence="1">The sequence shown here is derived from an EMBL/GenBank/DDBJ whole genome shotgun (WGS) entry which is preliminary data.</text>
</comment>
<protein>
    <submittedName>
        <fullName evidence="1">Uncharacterized protein</fullName>
    </submittedName>
</protein>
<dbReference type="RefSeq" id="WP_258217388.1">
    <property type="nucleotide sequence ID" value="NZ_JANQBD010000032.1"/>
</dbReference>